<comment type="subcellular location">
    <subcellularLocation>
        <location evidence="1">Cytoplasm</location>
        <location evidence="1">Cytoskeleton</location>
        <location evidence="1">Microtubule organizing center</location>
        <location evidence="1">Centrosome</location>
    </subcellularLocation>
</comment>
<feature type="compositionally biased region" description="Polar residues" evidence="4">
    <location>
        <begin position="462"/>
        <end position="475"/>
    </location>
</feature>
<keyword evidence="7" id="KW-1185">Reference proteome</keyword>
<sequence length="1474" mass="163017">MDSDPKDDDAATKHVLDYYKKYSQNKELPKYFSGTSVSYLPEFQEAAAPSPETETKTVVHTDINIIVTSEDVPEETSRASSALSNRKLEWDSGADIGYNNQAQEKLLRRSLSLPVLTEVERKVGAITSNHSSSSSDGNAKVILLSCSSSSSEELKQVVTPFSSSSSNLKEFASTLTYLKEKIGLPGAHSTPKEPSGSVKTSVLDVGKKENGTSLGEGSSGTKSVKYQSPKVVNLSLTKPVTVECVCSGDNLVHQSLQAVTTKASVAVQTDELTEKELVEVIKSSEANFGNQSLMYFEYSETDDKTNACSTQTNSDVLLESHCNSFEYLKKDSPGPQTQNQVPEMSNLKRARNMDDLRGETSSKDSVFDTGEDISKCVYALQRLLKSKKYDAVAKKRYIKKIIKRITESKYFEESSGSSDLFVPKKVQRTDSSGDKNEQGLLHSNVPWYPAPAQSSPRRKKLVQNTFTQNFLPGNRSSKEEVSSNPPEIVPRDTRKNRFTLTSTLPKPLQVNNSSASLEKQYESTSDSYQNWKEDKTLSEQILEKQSHSSGNGDCLVQFADKERQFQLNWIDNEITHLGKLRGLLEKSKTIHPKRKHLHLKKSTNVYTVSNGDSDSKLKRNYVIETLLGTRSAASQMNFKLDGQVYTVQEHLNSRKQGTSRQVTGNIEVVSSDSTTNIKVTTVCAACSNIPCSCNCDLQEQESTGCTCEDGNLCGSDTCTCQQDAALYKASSTSTSESYKNCTCCVCDKLPCVCNKLSAAASKDNDEYLGMFIPASRPTVKFATYPSTSRQQASRERDFVASGRCLKCRRCLCVCGDPWKSTGSKATSTILKKGSPRRNEASRYSSLKRVFDNCACTQTSCKCDFVQKLMSRFTQAEVRADTRTEDLQTAFKGDDKVLQTGTPGESHGVGIQTHTDTTNKSLQTTPRNMLNADAQTLISKVGDDVQNVGIQTSADATDEILQTMYEPIFGKKTDGINIGKGVSFDTRSPSRSPRRSPESAQTNQYADASNQRNSPDLHGAAASQTVGSPRIEESAGTQTNGKKRSDSSRPTSSQSSKSDNGKRKIICICCCTQTESKSKESEKSRVRNAKVQVRSGGATSSKEERRSRGDSLTTSSVTYEICPSLLASTYDDTSRSTSEGSSSKSSVLICFCCKGKYPQEKISVLGSRTESFPMCCNCLDKRPILTAVCYAGPQEDCPCAKPQQYQTTTTDTSESLKRVDECTCTKPFHQKDAYCSYCLAKLRNTAKSKNGIAYTLTLENGGRSKSKKKHQRKKVPLEEIRVKVPVSTSSKKKYKDKENITKRDESKGRGCDCGKEMCATDCRMRGVAGKRTESGSSNNKRDQLTLQEHLQKNRPDFIESAETRRAVVLNSRNERQDAGTEAKLRFAEETVDRLVSKKPRKLFTEKEMKRITEKNYKKLPEVRGKLVDIREQKLRSADRYIVDAFTKKIQRSVLRGKSTFPIDSNVICLPKKCNC</sequence>
<dbReference type="Pfam" id="PF15309">
    <property type="entry name" value="ALMS_motif"/>
    <property type="match status" value="1"/>
</dbReference>
<feature type="compositionally biased region" description="Polar residues" evidence="4">
    <location>
        <begin position="211"/>
        <end position="223"/>
    </location>
</feature>
<name>A0AAV8W0H7_9CUCU</name>
<evidence type="ECO:0000256" key="3">
    <source>
        <dbReference type="ARBA" id="ARBA00023212"/>
    </source>
</evidence>
<feature type="compositionally biased region" description="Polar residues" evidence="4">
    <location>
        <begin position="997"/>
        <end position="1013"/>
    </location>
</feature>
<evidence type="ECO:0000313" key="6">
    <source>
        <dbReference type="EMBL" id="KAJ8920128.1"/>
    </source>
</evidence>
<reference evidence="6 7" key="1">
    <citation type="journal article" date="2023" name="Insect Mol. Biol.">
        <title>Genome sequencing provides insights into the evolution of gene families encoding plant cell wall-degrading enzymes in longhorned beetles.</title>
        <authorList>
            <person name="Shin N.R."/>
            <person name="Okamura Y."/>
            <person name="Kirsch R."/>
            <person name="Pauchet Y."/>
        </authorList>
    </citation>
    <scope>NUCLEOTIDE SEQUENCE [LARGE SCALE GENOMIC DNA]</scope>
    <source>
        <strain evidence="6">EAD_L_NR</strain>
    </source>
</reference>
<evidence type="ECO:0000313" key="7">
    <source>
        <dbReference type="Proteomes" id="UP001159042"/>
    </source>
</evidence>
<keyword evidence="3" id="KW-0206">Cytoskeleton</keyword>
<proteinExistence type="predicted"/>
<feature type="region of interest" description="Disordered" evidence="4">
    <location>
        <begin position="970"/>
        <end position="1058"/>
    </location>
</feature>
<evidence type="ECO:0000256" key="1">
    <source>
        <dbReference type="ARBA" id="ARBA00004300"/>
    </source>
</evidence>
<feature type="compositionally biased region" description="Polar residues" evidence="4">
    <location>
        <begin position="911"/>
        <end position="924"/>
    </location>
</feature>
<dbReference type="Proteomes" id="UP001159042">
    <property type="component" value="Unassembled WGS sequence"/>
</dbReference>
<keyword evidence="2" id="KW-0963">Cytoplasm</keyword>
<dbReference type="InterPro" id="IPR029299">
    <property type="entry name" value="ALMS_motif"/>
</dbReference>
<feature type="region of interest" description="Disordered" evidence="4">
    <location>
        <begin position="186"/>
        <end position="223"/>
    </location>
</feature>
<dbReference type="GO" id="GO:0005813">
    <property type="term" value="C:centrosome"/>
    <property type="evidence" value="ECO:0007669"/>
    <property type="project" value="UniProtKB-SubCell"/>
</dbReference>
<feature type="compositionally biased region" description="Basic and acidic residues" evidence="4">
    <location>
        <begin position="427"/>
        <end position="437"/>
    </location>
</feature>
<accession>A0AAV8W0H7</accession>
<gene>
    <name evidence="6" type="ORF">NQ315_011785</name>
</gene>
<evidence type="ECO:0000256" key="4">
    <source>
        <dbReference type="SAM" id="MobiDB-lite"/>
    </source>
</evidence>
<feature type="domain" description="ALMS motif" evidence="5">
    <location>
        <begin position="1342"/>
        <end position="1455"/>
    </location>
</feature>
<organism evidence="6 7">
    <name type="scientific">Exocentrus adspersus</name>
    <dbReference type="NCBI Taxonomy" id="1586481"/>
    <lineage>
        <taxon>Eukaryota</taxon>
        <taxon>Metazoa</taxon>
        <taxon>Ecdysozoa</taxon>
        <taxon>Arthropoda</taxon>
        <taxon>Hexapoda</taxon>
        <taxon>Insecta</taxon>
        <taxon>Pterygota</taxon>
        <taxon>Neoptera</taxon>
        <taxon>Endopterygota</taxon>
        <taxon>Coleoptera</taxon>
        <taxon>Polyphaga</taxon>
        <taxon>Cucujiformia</taxon>
        <taxon>Chrysomeloidea</taxon>
        <taxon>Cerambycidae</taxon>
        <taxon>Lamiinae</taxon>
        <taxon>Acanthocinini</taxon>
        <taxon>Exocentrus</taxon>
    </lineage>
</organism>
<dbReference type="EMBL" id="JANEYG010000015">
    <property type="protein sequence ID" value="KAJ8920128.1"/>
    <property type="molecule type" value="Genomic_DNA"/>
</dbReference>
<feature type="region of interest" description="Disordered" evidence="4">
    <location>
        <begin position="895"/>
        <end position="924"/>
    </location>
</feature>
<feature type="region of interest" description="Disordered" evidence="4">
    <location>
        <begin position="422"/>
        <end position="515"/>
    </location>
</feature>
<protein>
    <recommendedName>
        <fullName evidence="5">ALMS motif domain-containing protein</fullName>
    </recommendedName>
</protein>
<feature type="region of interest" description="Disordered" evidence="4">
    <location>
        <begin position="1079"/>
        <end position="1113"/>
    </location>
</feature>
<feature type="compositionally biased region" description="Low complexity" evidence="4">
    <location>
        <begin position="1047"/>
        <end position="1057"/>
    </location>
</feature>
<evidence type="ECO:0000256" key="2">
    <source>
        <dbReference type="ARBA" id="ARBA00022490"/>
    </source>
</evidence>
<comment type="caution">
    <text evidence="6">The sequence shown here is derived from an EMBL/GenBank/DDBJ whole genome shotgun (WGS) entry which is preliminary data.</text>
</comment>
<feature type="compositionally biased region" description="Polar residues" evidence="4">
    <location>
        <begin position="498"/>
        <end position="515"/>
    </location>
</feature>
<evidence type="ECO:0000259" key="5">
    <source>
        <dbReference type="Pfam" id="PF15309"/>
    </source>
</evidence>